<accession>A0A7J5D6H3</accession>
<dbReference type="RefSeq" id="WP_151473451.1">
    <property type="nucleotide sequence ID" value="NZ_WBKG01000039.1"/>
</dbReference>
<dbReference type="PANTHER" id="PTHR44942">
    <property type="entry name" value="METHYLTRANSF_11 DOMAIN-CONTAINING PROTEIN"/>
    <property type="match status" value="1"/>
</dbReference>
<evidence type="ECO:0000256" key="1">
    <source>
        <dbReference type="ARBA" id="ARBA00022603"/>
    </source>
</evidence>
<dbReference type="SUPFAM" id="SSF53335">
    <property type="entry name" value="S-adenosyl-L-methionine-dependent methyltransferases"/>
    <property type="match status" value="1"/>
</dbReference>
<feature type="domain" description="Methyltransferase" evidence="3">
    <location>
        <begin position="40"/>
        <end position="131"/>
    </location>
</feature>
<keyword evidence="5" id="KW-1185">Reference proteome</keyword>
<dbReference type="GO" id="GO:0008168">
    <property type="term" value="F:methyltransferase activity"/>
    <property type="evidence" value="ECO:0007669"/>
    <property type="project" value="UniProtKB-KW"/>
</dbReference>
<keyword evidence="2 4" id="KW-0808">Transferase</keyword>
<sequence length="272" mass="29243">MLRDVFDEDAELYDSARPGYPPALVEALIVGARLSPAGRVLEVGPGTGQLTVPLARAGLRITAVELGPSLAAVARRNLRPFPDAAVEVAAFEEWRPPPGPGFELAVSATAFHWIDPVLRVPGMTAALAPGGVFALVTTHHVAGGSAAFFERVQRCYEQWVPDTPPGLRLADEATVVSDVTELEACEELGPVGIRCFPQEITYTTAAYLDVLRTYSNHRALPPPALGGLLDCVAELIENRHGGSVTKRYLHELITARRVPPAREAEGRSRTSR</sequence>
<proteinExistence type="predicted"/>
<keyword evidence="1 4" id="KW-0489">Methyltransferase</keyword>
<dbReference type="InterPro" id="IPR041698">
    <property type="entry name" value="Methyltransf_25"/>
</dbReference>
<organism evidence="4 5">
    <name type="scientific">Streptomyces triticiradicis</name>
    <dbReference type="NCBI Taxonomy" id="2651189"/>
    <lineage>
        <taxon>Bacteria</taxon>
        <taxon>Bacillati</taxon>
        <taxon>Actinomycetota</taxon>
        <taxon>Actinomycetes</taxon>
        <taxon>Kitasatosporales</taxon>
        <taxon>Streptomycetaceae</taxon>
        <taxon>Streptomyces</taxon>
    </lineage>
</organism>
<dbReference type="Gene3D" id="3.40.50.150">
    <property type="entry name" value="Vaccinia Virus protein VP39"/>
    <property type="match status" value="1"/>
</dbReference>
<dbReference type="InterPro" id="IPR051052">
    <property type="entry name" value="Diverse_substrate_MTase"/>
</dbReference>
<evidence type="ECO:0000259" key="3">
    <source>
        <dbReference type="Pfam" id="PF13649"/>
    </source>
</evidence>
<dbReference type="InterPro" id="IPR029063">
    <property type="entry name" value="SAM-dependent_MTases_sf"/>
</dbReference>
<dbReference type="GO" id="GO:0032259">
    <property type="term" value="P:methylation"/>
    <property type="evidence" value="ECO:0007669"/>
    <property type="project" value="UniProtKB-KW"/>
</dbReference>
<dbReference type="Pfam" id="PF13649">
    <property type="entry name" value="Methyltransf_25"/>
    <property type="match status" value="1"/>
</dbReference>
<name>A0A7J5D6H3_9ACTN</name>
<dbReference type="EMBL" id="WBKG01000039">
    <property type="protein sequence ID" value="KAB1979983.1"/>
    <property type="molecule type" value="Genomic_DNA"/>
</dbReference>
<dbReference type="AlphaFoldDB" id="A0A7J5D6H3"/>
<comment type="caution">
    <text evidence="4">The sequence shown here is derived from an EMBL/GenBank/DDBJ whole genome shotgun (WGS) entry which is preliminary data.</text>
</comment>
<evidence type="ECO:0000313" key="4">
    <source>
        <dbReference type="EMBL" id="KAB1979983.1"/>
    </source>
</evidence>
<protein>
    <submittedName>
        <fullName evidence="4">Class I SAM-dependent methyltransferase</fullName>
    </submittedName>
</protein>
<dbReference type="Proteomes" id="UP000442990">
    <property type="component" value="Unassembled WGS sequence"/>
</dbReference>
<reference evidence="4 5" key="1">
    <citation type="submission" date="2019-09" db="EMBL/GenBank/DDBJ databases">
        <title>Isolation and identification of active actinomycetes.</title>
        <authorList>
            <person name="Yu Z."/>
            <person name="Han C."/>
            <person name="Yu B."/>
        </authorList>
    </citation>
    <scope>NUCLEOTIDE SEQUENCE [LARGE SCALE GENOMIC DNA]</scope>
    <source>
        <strain evidence="4 5">NEAU-H2</strain>
    </source>
</reference>
<gene>
    <name evidence="4" type="ORF">F8144_34860</name>
</gene>
<dbReference type="PANTHER" id="PTHR44942:SF4">
    <property type="entry name" value="METHYLTRANSFERASE TYPE 11 DOMAIN-CONTAINING PROTEIN"/>
    <property type="match status" value="1"/>
</dbReference>
<dbReference type="CDD" id="cd02440">
    <property type="entry name" value="AdoMet_MTases"/>
    <property type="match status" value="1"/>
</dbReference>
<evidence type="ECO:0000256" key="2">
    <source>
        <dbReference type="ARBA" id="ARBA00022679"/>
    </source>
</evidence>
<evidence type="ECO:0000313" key="5">
    <source>
        <dbReference type="Proteomes" id="UP000442990"/>
    </source>
</evidence>